<evidence type="ECO:0000313" key="2">
    <source>
        <dbReference type="Proteomes" id="UP000011648"/>
    </source>
</evidence>
<dbReference type="AlphaFoldDB" id="L9ZQY1"/>
<gene>
    <name evidence="1" type="ORF">C484_16189</name>
</gene>
<proteinExistence type="predicted"/>
<evidence type="ECO:0000313" key="1">
    <source>
        <dbReference type="EMBL" id="ELY87967.1"/>
    </source>
</evidence>
<organism evidence="1 2">
    <name type="scientific">Natrialba taiwanensis DSM 12281</name>
    <dbReference type="NCBI Taxonomy" id="1230458"/>
    <lineage>
        <taxon>Archaea</taxon>
        <taxon>Methanobacteriati</taxon>
        <taxon>Methanobacteriota</taxon>
        <taxon>Stenosarchaea group</taxon>
        <taxon>Halobacteria</taxon>
        <taxon>Halobacteriales</taxon>
        <taxon>Natrialbaceae</taxon>
        <taxon>Natrialba</taxon>
    </lineage>
</organism>
<dbReference type="RefSeq" id="WP_006826893.1">
    <property type="nucleotide sequence ID" value="NZ_AOIL01000052.1"/>
</dbReference>
<accession>L9ZQY1</accession>
<dbReference type="PATRIC" id="fig|1230458.4.peg.3282"/>
<keyword evidence="2" id="KW-1185">Reference proteome</keyword>
<dbReference type="Proteomes" id="UP000011648">
    <property type="component" value="Unassembled WGS sequence"/>
</dbReference>
<dbReference type="OrthoDB" id="155527at2157"/>
<sequence length="141" mass="16078">MKLLRHLWKRRVTGRPDQYQAYVAFPSRADRPVSDIHDRIDELEHAFEGRLDIYARSHGIAVATDRVSAETFDVNAFEAILERIEDAYAGTHRLAQLEKWRSIDGRLVTSYVVVPVKPLFPHTKAKAKADRTAENVAPPTD</sequence>
<protein>
    <submittedName>
        <fullName evidence="1">Uncharacterized protein</fullName>
    </submittedName>
</protein>
<comment type="caution">
    <text evidence="1">The sequence shown here is derived from an EMBL/GenBank/DDBJ whole genome shotgun (WGS) entry which is preliminary data.</text>
</comment>
<dbReference type="EMBL" id="AOIL01000052">
    <property type="protein sequence ID" value="ELY87967.1"/>
    <property type="molecule type" value="Genomic_DNA"/>
</dbReference>
<reference evidence="1 2" key="1">
    <citation type="journal article" date="2014" name="PLoS Genet.">
        <title>Phylogenetically driven sequencing of extremely halophilic archaea reveals strategies for static and dynamic osmo-response.</title>
        <authorList>
            <person name="Becker E.A."/>
            <person name="Seitzer P.M."/>
            <person name="Tritt A."/>
            <person name="Larsen D."/>
            <person name="Krusor M."/>
            <person name="Yao A.I."/>
            <person name="Wu D."/>
            <person name="Madern D."/>
            <person name="Eisen J.A."/>
            <person name="Darling A.E."/>
            <person name="Facciotti M.T."/>
        </authorList>
    </citation>
    <scope>NUCLEOTIDE SEQUENCE [LARGE SCALE GENOMIC DNA]</scope>
    <source>
        <strain evidence="1 2">DSM 12281</strain>
    </source>
</reference>
<name>L9ZQY1_9EURY</name>